<dbReference type="EMBL" id="BJYM01000001">
    <property type="protein sequence ID" value="GEN85577.1"/>
    <property type="molecule type" value="Genomic_DNA"/>
</dbReference>
<dbReference type="OrthoDB" id="9815002at2"/>
<evidence type="ECO:0000313" key="3">
    <source>
        <dbReference type="EMBL" id="GEN85577.1"/>
    </source>
</evidence>
<reference evidence="3 4" key="1">
    <citation type="submission" date="2019-07" db="EMBL/GenBank/DDBJ databases">
        <title>Whole genome shotgun sequence of Oceanobacillus sojae NBRC 105379.</title>
        <authorList>
            <person name="Hosoyama A."/>
            <person name="Uohara A."/>
            <person name="Ohji S."/>
            <person name="Ichikawa N."/>
        </authorList>
    </citation>
    <scope>NUCLEOTIDE SEQUENCE [LARGE SCALE GENOMIC DNA]</scope>
    <source>
        <strain evidence="3 4">NBRC 105379</strain>
    </source>
</reference>
<dbReference type="PANTHER" id="PTHR37423">
    <property type="entry name" value="SOLUBLE LYTIC MUREIN TRANSGLYCOSYLASE-RELATED"/>
    <property type="match status" value="1"/>
</dbReference>
<dbReference type="Gene3D" id="1.10.530.10">
    <property type="match status" value="1"/>
</dbReference>
<evidence type="ECO:0000256" key="1">
    <source>
        <dbReference type="ARBA" id="ARBA00007734"/>
    </source>
</evidence>
<organism evidence="3 4">
    <name type="scientific">Oceanobacillus sojae</name>
    <dbReference type="NCBI Taxonomy" id="582851"/>
    <lineage>
        <taxon>Bacteria</taxon>
        <taxon>Bacillati</taxon>
        <taxon>Bacillota</taxon>
        <taxon>Bacilli</taxon>
        <taxon>Bacillales</taxon>
        <taxon>Bacillaceae</taxon>
        <taxon>Oceanobacillus</taxon>
    </lineage>
</organism>
<feature type="domain" description="Transglycosylase SLT" evidence="2">
    <location>
        <begin position="92"/>
        <end position="197"/>
    </location>
</feature>
<dbReference type="InterPro" id="IPR008258">
    <property type="entry name" value="Transglycosylase_SLT_dom_1"/>
</dbReference>
<dbReference type="STRING" id="582851.GCA_900162665_02545"/>
<dbReference type="GO" id="GO:0016020">
    <property type="term" value="C:membrane"/>
    <property type="evidence" value="ECO:0007669"/>
    <property type="project" value="InterPro"/>
</dbReference>
<dbReference type="PANTHER" id="PTHR37423:SF2">
    <property type="entry name" value="MEMBRANE-BOUND LYTIC MUREIN TRANSGLYCOSYLASE C"/>
    <property type="match status" value="1"/>
</dbReference>
<dbReference type="CDD" id="cd00254">
    <property type="entry name" value="LT-like"/>
    <property type="match status" value="1"/>
</dbReference>
<evidence type="ECO:0000313" key="4">
    <source>
        <dbReference type="Proteomes" id="UP000321558"/>
    </source>
</evidence>
<dbReference type="InterPro" id="IPR000189">
    <property type="entry name" value="Transglyc_AS"/>
</dbReference>
<comment type="caution">
    <text evidence="3">The sequence shown here is derived from an EMBL/GenBank/DDBJ whole genome shotgun (WGS) entry which is preliminary data.</text>
</comment>
<keyword evidence="4" id="KW-1185">Reference proteome</keyword>
<comment type="similarity">
    <text evidence="1">Belongs to the transglycosylase Slt family.</text>
</comment>
<dbReference type="SUPFAM" id="SSF53955">
    <property type="entry name" value="Lysozyme-like"/>
    <property type="match status" value="1"/>
</dbReference>
<evidence type="ECO:0000259" key="2">
    <source>
        <dbReference type="Pfam" id="PF01464"/>
    </source>
</evidence>
<gene>
    <name evidence="3" type="ORF">OSO01_03160</name>
</gene>
<name>A0A511ZDP4_9BACI</name>
<dbReference type="GO" id="GO:0000270">
    <property type="term" value="P:peptidoglycan metabolic process"/>
    <property type="evidence" value="ECO:0007669"/>
    <property type="project" value="InterPro"/>
</dbReference>
<accession>A0A511ZDP4</accession>
<proteinExistence type="inferred from homology"/>
<dbReference type="RefSeq" id="WP_147207968.1">
    <property type="nucleotide sequence ID" value="NZ_BJYM01000001.1"/>
</dbReference>
<sequence>MEINTNQRTNPFEALSMTPAAGEVTENSGFGAKSFQQLLLERIREAEERTAQDFGSNLSQSSFAPPLTQAAAAIQTSAKQSVNGIGSNYQDIIQQMASKYNISESLIHAVIKQESNFNPNATSPVGAQGLMQLMPKTAAGLGITNSYDPRQNIEGGAKYLSQMLKKYNGNTELALAAYNAGPGNVDKYQGIPPFKETTAYVSKVMNTYRSLA</sequence>
<dbReference type="PROSITE" id="PS00922">
    <property type="entry name" value="TRANSGLYCOSYLASE"/>
    <property type="match status" value="1"/>
</dbReference>
<dbReference type="GO" id="GO:0008933">
    <property type="term" value="F:peptidoglycan lytic transglycosylase activity"/>
    <property type="evidence" value="ECO:0007669"/>
    <property type="project" value="InterPro"/>
</dbReference>
<dbReference type="AlphaFoldDB" id="A0A511ZDP4"/>
<protein>
    <recommendedName>
        <fullName evidence="2">Transglycosylase SLT domain-containing protein</fullName>
    </recommendedName>
</protein>
<dbReference type="InterPro" id="IPR023346">
    <property type="entry name" value="Lysozyme-like_dom_sf"/>
</dbReference>
<dbReference type="Pfam" id="PF01464">
    <property type="entry name" value="SLT"/>
    <property type="match status" value="1"/>
</dbReference>
<dbReference type="Proteomes" id="UP000321558">
    <property type="component" value="Unassembled WGS sequence"/>
</dbReference>